<organism evidence="6 7">
    <name type="scientific">Paenibacillus vulneris</name>
    <dbReference type="NCBI Taxonomy" id="1133364"/>
    <lineage>
        <taxon>Bacteria</taxon>
        <taxon>Bacillati</taxon>
        <taxon>Bacillota</taxon>
        <taxon>Bacilli</taxon>
        <taxon>Bacillales</taxon>
        <taxon>Paenibacillaceae</taxon>
        <taxon>Paenibacillus</taxon>
    </lineage>
</organism>
<keyword evidence="2" id="KW-0805">Transcription regulation</keyword>
<dbReference type="InterPro" id="IPR036390">
    <property type="entry name" value="WH_DNA-bd_sf"/>
</dbReference>
<sequence>MTFDQILTFVTIYRTGSISKAAEKLYLPQPTVSHRIKQLERELGKPLLIRVNGTVRLSHEGHTFLPFALSALTALDQGREAIEQLEHGLTGTLSLGCNNSFAGTMLPPILESFLAMHPGIALKVHCYSTEEQIKMLKSKHIQIGITRYTANDPGITFKLLYAHPAYAVISREHPYAERDELSLEEVLKERLILYEAESLHRKKIDMTFKDLNMLYDPHYETNNLQLIKFWIKSTMGIFLSCPLYMQPEIDSGEMVAIPIEHNPFPMNQIFLMYRDENLNSLDRLFMQHLEQYMGSYQSDELDDPSELDR</sequence>
<dbReference type="Proteomes" id="UP001597180">
    <property type="component" value="Unassembled WGS sequence"/>
</dbReference>
<protein>
    <submittedName>
        <fullName evidence="6">LysR family transcriptional regulator</fullName>
    </submittedName>
</protein>
<dbReference type="PROSITE" id="PS50931">
    <property type="entry name" value="HTH_LYSR"/>
    <property type="match status" value="1"/>
</dbReference>
<keyword evidence="3" id="KW-0238">DNA-binding</keyword>
<evidence type="ECO:0000313" key="6">
    <source>
        <dbReference type="EMBL" id="MFD1220715.1"/>
    </source>
</evidence>
<dbReference type="EMBL" id="JBHTLU010000013">
    <property type="protein sequence ID" value="MFD1220715.1"/>
    <property type="molecule type" value="Genomic_DNA"/>
</dbReference>
<evidence type="ECO:0000256" key="3">
    <source>
        <dbReference type="ARBA" id="ARBA00023125"/>
    </source>
</evidence>
<dbReference type="Pfam" id="PF03466">
    <property type="entry name" value="LysR_substrate"/>
    <property type="match status" value="1"/>
</dbReference>
<evidence type="ECO:0000313" key="7">
    <source>
        <dbReference type="Proteomes" id="UP001597180"/>
    </source>
</evidence>
<dbReference type="InterPro" id="IPR050950">
    <property type="entry name" value="HTH-type_LysR_regulators"/>
</dbReference>
<keyword evidence="7" id="KW-1185">Reference proteome</keyword>
<feature type="domain" description="HTH lysR-type" evidence="5">
    <location>
        <begin position="1"/>
        <end position="58"/>
    </location>
</feature>
<dbReference type="CDD" id="cd05466">
    <property type="entry name" value="PBP2_LTTR_substrate"/>
    <property type="match status" value="1"/>
</dbReference>
<accession>A0ABW3UJ64</accession>
<name>A0ABW3UJ64_9BACL</name>
<dbReference type="PANTHER" id="PTHR30419:SF8">
    <property type="entry name" value="NITROGEN ASSIMILATION TRANSCRIPTIONAL ACTIVATOR-RELATED"/>
    <property type="match status" value="1"/>
</dbReference>
<dbReference type="Gene3D" id="3.40.190.290">
    <property type="match status" value="1"/>
</dbReference>
<evidence type="ECO:0000256" key="1">
    <source>
        <dbReference type="ARBA" id="ARBA00009437"/>
    </source>
</evidence>
<dbReference type="InterPro" id="IPR036388">
    <property type="entry name" value="WH-like_DNA-bd_sf"/>
</dbReference>
<dbReference type="Pfam" id="PF00126">
    <property type="entry name" value="HTH_1"/>
    <property type="match status" value="1"/>
</dbReference>
<dbReference type="SUPFAM" id="SSF53850">
    <property type="entry name" value="Periplasmic binding protein-like II"/>
    <property type="match status" value="1"/>
</dbReference>
<evidence type="ECO:0000256" key="2">
    <source>
        <dbReference type="ARBA" id="ARBA00023015"/>
    </source>
</evidence>
<dbReference type="RefSeq" id="WP_345587285.1">
    <property type="nucleotide sequence ID" value="NZ_BAABJG010000006.1"/>
</dbReference>
<dbReference type="InterPro" id="IPR005119">
    <property type="entry name" value="LysR_subst-bd"/>
</dbReference>
<comment type="similarity">
    <text evidence="1">Belongs to the LysR transcriptional regulatory family.</text>
</comment>
<dbReference type="Gene3D" id="1.10.10.10">
    <property type="entry name" value="Winged helix-like DNA-binding domain superfamily/Winged helix DNA-binding domain"/>
    <property type="match status" value="1"/>
</dbReference>
<dbReference type="PANTHER" id="PTHR30419">
    <property type="entry name" value="HTH-TYPE TRANSCRIPTIONAL REGULATOR YBHD"/>
    <property type="match status" value="1"/>
</dbReference>
<dbReference type="InterPro" id="IPR000847">
    <property type="entry name" value="LysR_HTH_N"/>
</dbReference>
<gene>
    <name evidence="6" type="ORF">ACFQ4B_11325</name>
</gene>
<keyword evidence="4" id="KW-0804">Transcription</keyword>
<reference evidence="7" key="1">
    <citation type="journal article" date="2019" name="Int. J. Syst. Evol. Microbiol.">
        <title>The Global Catalogue of Microorganisms (GCM) 10K type strain sequencing project: providing services to taxonomists for standard genome sequencing and annotation.</title>
        <authorList>
            <consortium name="The Broad Institute Genomics Platform"/>
            <consortium name="The Broad Institute Genome Sequencing Center for Infectious Disease"/>
            <person name="Wu L."/>
            <person name="Ma J."/>
        </authorList>
    </citation>
    <scope>NUCLEOTIDE SEQUENCE [LARGE SCALE GENOMIC DNA]</scope>
    <source>
        <strain evidence="7">CCUG 53270</strain>
    </source>
</reference>
<dbReference type="PRINTS" id="PR00039">
    <property type="entry name" value="HTHLYSR"/>
</dbReference>
<evidence type="ECO:0000259" key="5">
    <source>
        <dbReference type="PROSITE" id="PS50931"/>
    </source>
</evidence>
<comment type="caution">
    <text evidence="6">The sequence shown here is derived from an EMBL/GenBank/DDBJ whole genome shotgun (WGS) entry which is preliminary data.</text>
</comment>
<evidence type="ECO:0000256" key="4">
    <source>
        <dbReference type="ARBA" id="ARBA00023163"/>
    </source>
</evidence>
<dbReference type="SUPFAM" id="SSF46785">
    <property type="entry name" value="Winged helix' DNA-binding domain"/>
    <property type="match status" value="1"/>
</dbReference>
<proteinExistence type="inferred from homology"/>